<accession>A0A9J6GI60</accession>
<comment type="caution">
    <text evidence="3">The sequence shown here is derived from an EMBL/GenBank/DDBJ whole genome shotgun (WGS) entry which is preliminary data.</text>
</comment>
<dbReference type="OrthoDB" id="10038994at2759"/>
<evidence type="ECO:0000313" key="4">
    <source>
        <dbReference type="Proteomes" id="UP000821853"/>
    </source>
</evidence>
<dbReference type="SUPFAM" id="SSF53448">
    <property type="entry name" value="Nucleotide-diphospho-sugar transferases"/>
    <property type="match status" value="1"/>
</dbReference>
<dbReference type="PRINTS" id="PR02050">
    <property type="entry name" value="B14GALTRFASE"/>
</dbReference>
<evidence type="ECO:0000313" key="3">
    <source>
        <dbReference type="EMBL" id="KAH9374036.1"/>
    </source>
</evidence>
<keyword evidence="4" id="KW-1185">Reference proteome</keyword>
<dbReference type="PANTHER" id="PTHR19300">
    <property type="entry name" value="BETA-1,4-GALACTOSYLTRANSFERASE"/>
    <property type="match status" value="1"/>
</dbReference>
<reference evidence="3 4" key="1">
    <citation type="journal article" date="2020" name="Cell">
        <title>Large-Scale Comparative Analyses of Tick Genomes Elucidate Their Genetic Diversity and Vector Capacities.</title>
        <authorList>
            <consortium name="Tick Genome and Microbiome Consortium (TIGMIC)"/>
            <person name="Jia N."/>
            <person name="Wang J."/>
            <person name="Shi W."/>
            <person name="Du L."/>
            <person name="Sun Y."/>
            <person name="Zhan W."/>
            <person name="Jiang J.F."/>
            <person name="Wang Q."/>
            <person name="Zhang B."/>
            <person name="Ji P."/>
            <person name="Bell-Sakyi L."/>
            <person name="Cui X.M."/>
            <person name="Yuan T.T."/>
            <person name="Jiang B.G."/>
            <person name="Yang W.F."/>
            <person name="Lam T.T."/>
            <person name="Chang Q.C."/>
            <person name="Ding S.J."/>
            <person name="Wang X.J."/>
            <person name="Zhu J.G."/>
            <person name="Ruan X.D."/>
            <person name="Zhao L."/>
            <person name="Wei J.T."/>
            <person name="Ye R.Z."/>
            <person name="Que T.C."/>
            <person name="Du C.H."/>
            <person name="Zhou Y.H."/>
            <person name="Cheng J.X."/>
            <person name="Dai P.F."/>
            <person name="Guo W.B."/>
            <person name="Han X.H."/>
            <person name="Huang E.J."/>
            <person name="Li L.F."/>
            <person name="Wei W."/>
            <person name="Gao Y.C."/>
            <person name="Liu J.Z."/>
            <person name="Shao H.Z."/>
            <person name="Wang X."/>
            <person name="Wang C.C."/>
            <person name="Yang T.C."/>
            <person name="Huo Q.B."/>
            <person name="Li W."/>
            <person name="Chen H.Y."/>
            <person name="Chen S.E."/>
            <person name="Zhou L.G."/>
            <person name="Ni X.B."/>
            <person name="Tian J.H."/>
            <person name="Sheng Y."/>
            <person name="Liu T."/>
            <person name="Pan Y.S."/>
            <person name="Xia L.Y."/>
            <person name="Li J."/>
            <person name="Zhao F."/>
            <person name="Cao W.C."/>
        </authorList>
    </citation>
    <scope>NUCLEOTIDE SEQUENCE [LARGE SCALE GENOMIC DNA]</scope>
    <source>
        <strain evidence="3">HaeL-2018</strain>
    </source>
</reference>
<dbReference type="InterPro" id="IPR027791">
    <property type="entry name" value="Galactosyl_T_C"/>
</dbReference>
<dbReference type="AlphaFoldDB" id="A0A9J6GI60"/>
<name>A0A9J6GI60_HAELO</name>
<dbReference type="PANTHER" id="PTHR19300:SF57">
    <property type="entry name" value="BETA-1,4-N-ACETYLGALACTOSAMINYLTRANSFERASE"/>
    <property type="match status" value="1"/>
</dbReference>
<dbReference type="InterPro" id="IPR003859">
    <property type="entry name" value="Galactosyl_T"/>
</dbReference>
<organism evidence="3 4">
    <name type="scientific">Haemaphysalis longicornis</name>
    <name type="common">Bush tick</name>
    <dbReference type="NCBI Taxonomy" id="44386"/>
    <lineage>
        <taxon>Eukaryota</taxon>
        <taxon>Metazoa</taxon>
        <taxon>Ecdysozoa</taxon>
        <taxon>Arthropoda</taxon>
        <taxon>Chelicerata</taxon>
        <taxon>Arachnida</taxon>
        <taxon>Acari</taxon>
        <taxon>Parasitiformes</taxon>
        <taxon>Ixodida</taxon>
        <taxon>Ixodoidea</taxon>
        <taxon>Ixodidae</taxon>
        <taxon>Haemaphysalinae</taxon>
        <taxon>Haemaphysalis</taxon>
    </lineage>
</organism>
<dbReference type="InterPro" id="IPR029044">
    <property type="entry name" value="Nucleotide-diphossugar_trans"/>
</dbReference>
<sequence length="119" mass="14067">MLPENYYNMYACQEKPFHISTCIDAMKYGSFYDTIFGGVSALRSEHIEKVNGFPNIYWGWGGEDDDMSIRMKLIRRSFFRIYKDGLNTLKYRVLDVAFKKLYTHVIVDLFRNVTERPAQ</sequence>
<keyword evidence="1" id="KW-0808">Transferase</keyword>
<evidence type="ECO:0000256" key="1">
    <source>
        <dbReference type="ARBA" id="ARBA00022679"/>
    </source>
</evidence>
<dbReference type="GO" id="GO:0005975">
    <property type="term" value="P:carbohydrate metabolic process"/>
    <property type="evidence" value="ECO:0007669"/>
    <property type="project" value="InterPro"/>
</dbReference>
<dbReference type="Gene3D" id="3.90.550.10">
    <property type="entry name" value="Spore Coat Polysaccharide Biosynthesis Protein SpsA, Chain A"/>
    <property type="match status" value="1"/>
</dbReference>
<dbReference type="VEuPathDB" id="VectorBase:HLOH_052015"/>
<dbReference type="EMBL" id="JABSTR010000006">
    <property type="protein sequence ID" value="KAH9374036.1"/>
    <property type="molecule type" value="Genomic_DNA"/>
</dbReference>
<dbReference type="Pfam" id="PF02709">
    <property type="entry name" value="Glyco_transf_7C"/>
    <property type="match status" value="1"/>
</dbReference>
<protein>
    <recommendedName>
        <fullName evidence="2">Galactosyltransferase C-terminal domain-containing protein</fullName>
    </recommendedName>
</protein>
<proteinExistence type="predicted"/>
<dbReference type="GO" id="GO:0005794">
    <property type="term" value="C:Golgi apparatus"/>
    <property type="evidence" value="ECO:0007669"/>
    <property type="project" value="TreeGrafter"/>
</dbReference>
<dbReference type="Proteomes" id="UP000821853">
    <property type="component" value="Chromosome 4"/>
</dbReference>
<dbReference type="GO" id="GO:0008378">
    <property type="term" value="F:galactosyltransferase activity"/>
    <property type="evidence" value="ECO:0007669"/>
    <property type="project" value="TreeGrafter"/>
</dbReference>
<feature type="domain" description="Galactosyltransferase C-terminal" evidence="2">
    <location>
        <begin position="18"/>
        <end position="83"/>
    </location>
</feature>
<gene>
    <name evidence="3" type="ORF">HPB48_005305</name>
</gene>
<evidence type="ECO:0000259" key="2">
    <source>
        <dbReference type="Pfam" id="PF02709"/>
    </source>
</evidence>